<dbReference type="Proteomes" id="UP000245910">
    <property type="component" value="Chromosome IIII"/>
</dbReference>
<evidence type="ECO:0000256" key="1">
    <source>
        <dbReference type="SAM" id="MobiDB-lite"/>
    </source>
</evidence>
<feature type="region of interest" description="Disordered" evidence="1">
    <location>
        <begin position="46"/>
        <end position="72"/>
    </location>
</feature>
<reference evidence="3" key="1">
    <citation type="submission" date="2014-10" db="EMBL/GenBank/DDBJ databases">
        <authorList>
            <person name="King R."/>
        </authorList>
    </citation>
    <scope>NUCLEOTIDE SEQUENCE [LARGE SCALE GENOMIC DNA]</scope>
    <source>
        <strain evidence="3">A3/5</strain>
    </source>
</reference>
<sequence>MAVGGKRGSDTVAVASEKVESSSLKVVEEIIRDRVRDYRMSVETRSVENVMGESPEEKKKKKTVNSSSTASS</sequence>
<accession>A0A2L2TAD7</accession>
<protein>
    <submittedName>
        <fullName evidence="2">Uncharacterized protein</fullName>
    </submittedName>
</protein>
<keyword evidence="3" id="KW-1185">Reference proteome</keyword>
<dbReference type="AlphaFoldDB" id="A0A2L2TAD7"/>
<organism evidence="2 3">
    <name type="scientific">Fusarium venenatum</name>
    <dbReference type="NCBI Taxonomy" id="56646"/>
    <lineage>
        <taxon>Eukaryota</taxon>
        <taxon>Fungi</taxon>
        <taxon>Dikarya</taxon>
        <taxon>Ascomycota</taxon>
        <taxon>Pezizomycotina</taxon>
        <taxon>Sordariomycetes</taxon>
        <taxon>Hypocreomycetidae</taxon>
        <taxon>Hypocreales</taxon>
        <taxon>Nectriaceae</taxon>
        <taxon>Fusarium</taxon>
    </lineage>
</organism>
<dbReference type="EMBL" id="LN649232">
    <property type="protein sequence ID" value="CEI42102.1"/>
    <property type="molecule type" value="Genomic_DNA"/>
</dbReference>
<name>A0A2L2TAD7_9HYPO</name>
<evidence type="ECO:0000313" key="3">
    <source>
        <dbReference type="Proteomes" id="UP000245910"/>
    </source>
</evidence>
<evidence type="ECO:0000313" key="2">
    <source>
        <dbReference type="EMBL" id="CEI42102.1"/>
    </source>
</evidence>
<proteinExistence type="predicted"/>